<proteinExistence type="predicted"/>
<gene>
    <name evidence="2" type="ORF">M441DRAFT_400612</name>
</gene>
<keyword evidence="1" id="KW-0472">Membrane</keyword>
<dbReference type="AlphaFoldDB" id="A0A2T3Z9S2"/>
<keyword evidence="1" id="KW-1133">Transmembrane helix</keyword>
<protein>
    <submittedName>
        <fullName evidence="2">Uncharacterized protein</fullName>
    </submittedName>
</protein>
<accession>A0A2T3Z9S2</accession>
<feature type="transmembrane region" description="Helical" evidence="1">
    <location>
        <begin position="30"/>
        <end position="50"/>
    </location>
</feature>
<keyword evidence="1" id="KW-0812">Transmembrane</keyword>
<organism evidence="2 3">
    <name type="scientific">Trichoderma asperellum (strain ATCC 204424 / CBS 433.97 / NBRC 101777)</name>
    <dbReference type="NCBI Taxonomy" id="1042311"/>
    <lineage>
        <taxon>Eukaryota</taxon>
        <taxon>Fungi</taxon>
        <taxon>Dikarya</taxon>
        <taxon>Ascomycota</taxon>
        <taxon>Pezizomycotina</taxon>
        <taxon>Sordariomycetes</taxon>
        <taxon>Hypocreomycetidae</taxon>
        <taxon>Hypocreales</taxon>
        <taxon>Hypocreaceae</taxon>
        <taxon>Trichoderma</taxon>
    </lineage>
</organism>
<sequence length="59" mass="6922">MADTERERCNPQRSFNKILREYTVLVRCDAVYRIAPCAFFFFVCFGVVVFSDITNMSMI</sequence>
<dbReference type="EMBL" id="KZ679261">
    <property type="protein sequence ID" value="PTB41545.1"/>
    <property type="molecule type" value="Genomic_DNA"/>
</dbReference>
<reference evidence="2 3" key="1">
    <citation type="submission" date="2016-07" db="EMBL/GenBank/DDBJ databases">
        <title>Multiple horizontal gene transfer events from other fungi enriched the ability of initially mycotrophic Trichoderma (Ascomycota) to feed on dead plant biomass.</title>
        <authorList>
            <consortium name="DOE Joint Genome Institute"/>
            <person name="Aerts A."/>
            <person name="Atanasova L."/>
            <person name="Chenthamara K."/>
            <person name="Zhang J."/>
            <person name="Grujic M."/>
            <person name="Henrissat B."/>
            <person name="Kuo A."/>
            <person name="Salamov A."/>
            <person name="Lipzen A."/>
            <person name="Labutti K."/>
            <person name="Barry K."/>
            <person name="Miao Y."/>
            <person name="Rahimi M.J."/>
            <person name="Shen Q."/>
            <person name="Grigoriev I.V."/>
            <person name="Kubicek C.P."/>
            <person name="Druzhinina I.S."/>
        </authorList>
    </citation>
    <scope>NUCLEOTIDE SEQUENCE [LARGE SCALE GENOMIC DNA]</scope>
    <source>
        <strain evidence="2 3">CBS 433.97</strain>
    </source>
</reference>
<keyword evidence="3" id="KW-1185">Reference proteome</keyword>
<evidence type="ECO:0000313" key="3">
    <source>
        <dbReference type="Proteomes" id="UP000240493"/>
    </source>
</evidence>
<dbReference type="Proteomes" id="UP000240493">
    <property type="component" value="Unassembled WGS sequence"/>
</dbReference>
<name>A0A2T3Z9S2_TRIA4</name>
<evidence type="ECO:0000313" key="2">
    <source>
        <dbReference type="EMBL" id="PTB41545.1"/>
    </source>
</evidence>
<evidence type="ECO:0000256" key="1">
    <source>
        <dbReference type="SAM" id="Phobius"/>
    </source>
</evidence>